<evidence type="ECO:0000313" key="5">
    <source>
        <dbReference type="Proteomes" id="UP000318733"/>
    </source>
</evidence>
<dbReference type="Proteomes" id="UP000318733">
    <property type="component" value="Unassembled WGS sequence"/>
</dbReference>
<comment type="subunit">
    <text evidence="2">Homotetramer.</text>
</comment>
<dbReference type="Gene3D" id="2.40.50.140">
    <property type="entry name" value="Nucleic acid-binding proteins"/>
    <property type="match status" value="1"/>
</dbReference>
<dbReference type="AlphaFoldDB" id="A0A556MGD8"/>
<proteinExistence type="inferred from homology"/>
<evidence type="ECO:0000256" key="3">
    <source>
        <dbReference type="PIRNR" id="PIRNR002070"/>
    </source>
</evidence>
<name>A0A556MGD8_9SPHI</name>
<dbReference type="CDD" id="cd04496">
    <property type="entry name" value="SSB_OBF"/>
    <property type="match status" value="1"/>
</dbReference>
<dbReference type="RefSeq" id="WP_144250190.1">
    <property type="nucleotide sequence ID" value="NZ_VLPK01000004.1"/>
</dbReference>
<comment type="caution">
    <text evidence="2">Lacks conserved residue(s) required for the propagation of feature annotation.</text>
</comment>
<dbReference type="NCBIfam" id="TIGR00621">
    <property type="entry name" value="ssb"/>
    <property type="match status" value="1"/>
</dbReference>
<dbReference type="InterPro" id="IPR012340">
    <property type="entry name" value="NA-bd_OB-fold"/>
</dbReference>
<dbReference type="PROSITE" id="PS50935">
    <property type="entry name" value="SSB"/>
    <property type="match status" value="1"/>
</dbReference>
<evidence type="ECO:0000256" key="2">
    <source>
        <dbReference type="HAMAP-Rule" id="MF_00984"/>
    </source>
</evidence>
<dbReference type="PIRSF" id="PIRSF002070">
    <property type="entry name" value="SSB"/>
    <property type="match status" value="1"/>
</dbReference>
<evidence type="ECO:0000256" key="1">
    <source>
        <dbReference type="ARBA" id="ARBA00023125"/>
    </source>
</evidence>
<keyword evidence="5" id="KW-1185">Reference proteome</keyword>
<sequence length="114" mass="13165">MSILNNSVRLTGFLGSAPEIKVTENQKKFAKINLATNNYRRNDNGERIVDTTWHHIVLWEKQADLAEKYMYKGSKVALEGRLSNRYYTDADGIKRYTSVIIVNEVDILTKKEQN</sequence>
<comment type="caution">
    <text evidence="4">The sequence shown here is derived from an EMBL/GenBank/DDBJ whole genome shotgun (WGS) entry which is preliminary data.</text>
</comment>
<dbReference type="SUPFAM" id="SSF50249">
    <property type="entry name" value="Nucleic acid-binding proteins"/>
    <property type="match status" value="1"/>
</dbReference>
<dbReference type="InterPro" id="IPR011344">
    <property type="entry name" value="ssDNA-bd"/>
</dbReference>
<dbReference type="GO" id="GO:0006260">
    <property type="term" value="P:DNA replication"/>
    <property type="evidence" value="ECO:0007669"/>
    <property type="project" value="InterPro"/>
</dbReference>
<dbReference type="Pfam" id="PF00436">
    <property type="entry name" value="SSB"/>
    <property type="match status" value="1"/>
</dbReference>
<dbReference type="EMBL" id="VLPK01000004">
    <property type="protein sequence ID" value="TSJ38909.1"/>
    <property type="molecule type" value="Genomic_DNA"/>
</dbReference>
<dbReference type="InterPro" id="IPR000424">
    <property type="entry name" value="Primosome_PriB/ssb"/>
</dbReference>
<protein>
    <recommendedName>
        <fullName evidence="2 3">Single-stranded DNA-binding protein</fullName>
        <shortName evidence="2">SSB</shortName>
    </recommendedName>
</protein>
<gene>
    <name evidence="4" type="ORF">FO440_20640</name>
</gene>
<dbReference type="GO" id="GO:0009295">
    <property type="term" value="C:nucleoid"/>
    <property type="evidence" value="ECO:0007669"/>
    <property type="project" value="TreeGrafter"/>
</dbReference>
<dbReference type="PANTHER" id="PTHR10302">
    <property type="entry name" value="SINGLE-STRANDED DNA-BINDING PROTEIN"/>
    <property type="match status" value="1"/>
</dbReference>
<dbReference type="OrthoDB" id="9809878at2"/>
<dbReference type="GO" id="GO:0003697">
    <property type="term" value="F:single-stranded DNA binding"/>
    <property type="evidence" value="ECO:0007669"/>
    <property type="project" value="UniProtKB-UniRule"/>
</dbReference>
<accession>A0A556MGD8</accession>
<dbReference type="PANTHER" id="PTHR10302:SF0">
    <property type="entry name" value="SINGLE-STRANDED DNA-BINDING PROTEIN, MITOCHONDRIAL"/>
    <property type="match status" value="1"/>
</dbReference>
<evidence type="ECO:0000313" key="4">
    <source>
        <dbReference type="EMBL" id="TSJ38909.1"/>
    </source>
</evidence>
<organism evidence="4 5">
    <name type="scientific">Mucilaginibacter corticis</name>
    <dbReference type="NCBI Taxonomy" id="2597670"/>
    <lineage>
        <taxon>Bacteria</taxon>
        <taxon>Pseudomonadati</taxon>
        <taxon>Bacteroidota</taxon>
        <taxon>Sphingobacteriia</taxon>
        <taxon>Sphingobacteriales</taxon>
        <taxon>Sphingobacteriaceae</taxon>
        <taxon>Mucilaginibacter</taxon>
    </lineage>
</organism>
<keyword evidence="1 2" id="KW-0238">DNA-binding</keyword>
<dbReference type="HAMAP" id="MF_00984">
    <property type="entry name" value="SSB"/>
    <property type="match status" value="1"/>
</dbReference>
<reference evidence="4 5" key="1">
    <citation type="submission" date="2019-07" db="EMBL/GenBank/DDBJ databases">
        <authorList>
            <person name="Huq M.A."/>
        </authorList>
    </citation>
    <scope>NUCLEOTIDE SEQUENCE [LARGE SCALE GENOMIC DNA]</scope>
    <source>
        <strain evidence="4 5">MAH-19</strain>
    </source>
</reference>